<evidence type="ECO:0000256" key="1">
    <source>
        <dbReference type="SAM" id="Phobius"/>
    </source>
</evidence>
<dbReference type="InterPro" id="IPR000253">
    <property type="entry name" value="FHA_dom"/>
</dbReference>
<dbReference type="STRING" id="364197.SAMN05216296_1944"/>
<protein>
    <submittedName>
        <fullName evidence="3">Inner membrane component of T3SS domain-containing protein</fullName>
    </submittedName>
</protein>
<sequence length="282" mass="30533">MLKLHFKDARQAPIWLTEERLTLGQDPRNTLPLADAGISAFHAEIRQEKGLCLISDCGSQTGTYVNEERVSSRYQLRSGDVIRLGSLQLEVFDPIKVGNQALQPGAAQWFLFVLQGEHEGSKYPVTASLTFGRSTQCELCFANDHELSRRHCEFFLKDGLLHMKDLGSANGVLVNQAKVATARLQAGDQLKMGSVSLLVIGPKVQVAEQAVNEDATVFMQAVKLPRPVAKPQVSQVAAANPARAQTAATAPVQPAPARGIPLGLTGAVLLVVFAVAFWLLSR</sequence>
<dbReference type="PROSITE" id="PS50006">
    <property type="entry name" value="FHA_DOMAIN"/>
    <property type="match status" value="2"/>
</dbReference>
<dbReference type="SMART" id="SM00240">
    <property type="entry name" value="FHA"/>
    <property type="match status" value="2"/>
</dbReference>
<accession>A0A1H2G0J1</accession>
<dbReference type="CDD" id="cd00060">
    <property type="entry name" value="FHA"/>
    <property type="match status" value="2"/>
</dbReference>
<feature type="domain" description="FHA" evidence="2">
    <location>
        <begin position="21"/>
        <end position="70"/>
    </location>
</feature>
<evidence type="ECO:0000313" key="3">
    <source>
        <dbReference type="EMBL" id="SDU13000.1"/>
    </source>
</evidence>
<gene>
    <name evidence="3" type="ORF">SAMN05216296_1944</name>
</gene>
<dbReference type="OrthoDB" id="9815482at2"/>
<dbReference type="EMBL" id="LT629785">
    <property type="protein sequence ID" value="SDU13000.1"/>
    <property type="molecule type" value="Genomic_DNA"/>
</dbReference>
<feature type="transmembrane region" description="Helical" evidence="1">
    <location>
        <begin position="260"/>
        <end position="280"/>
    </location>
</feature>
<organism evidence="3 4">
    <name type="scientific">Pseudomonas pohangensis</name>
    <dbReference type="NCBI Taxonomy" id="364197"/>
    <lineage>
        <taxon>Bacteria</taxon>
        <taxon>Pseudomonadati</taxon>
        <taxon>Pseudomonadota</taxon>
        <taxon>Gammaproteobacteria</taxon>
        <taxon>Pseudomonadales</taxon>
        <taxon>Pseudomonadaceae</taxon>
        <taxon>Pseudomonas</taxon>
    </lineage>
</organism>
<feature type="domain" description="FHA" evidence="2">
    <location>
        <begin position="129"/>
        <end position="179"/>
    </location>
</feature>
<evidence type="ECO:0000259" key="2">
    <source>
        <dbReference type="PROSITE" id="PS50006"/>
    </source>
</evidence>
<dbReference type="InterPro" id="IPR008984">
    <property type="entry name" value="SMAD_FHA_dom_sf"/>
</dbReference>
<reference evidence="4" key="1">
    <citation type="submission" date="2016-10" db="EMBL/GenBank/DDBJ databases">
        <authorList>
            <person name="Varghese N."/>
            <person name="Submissions S."/>
        </authorList>
    </citation>
    <scope>NUCLEOTIDE SEQUENCE [LARGE SCALE GENOMIC DNA]</scope>
    <source>
        <strain evidence="4">DSM 17875</strain>
    </source>
</reference>
<proteinExistence type="predicted"/>
<dbReference type="PANTHER" id="PTHR23308">
    <property type="entry name" value="NUCLEAR INHIBITOR OF PROTEIN PHOSPHATASE-1"/>
    <property type="match status" value="1"/>
</dbReference>
<keyword evidence="4" id="KW-1185">Reference proteome</keyword>
<dbReference type="AlphaFoldDB" id="A0A1H2G0J1"/>
<keyword evidence="1" id="KW-1133">Transmembrane helix</keyword>
<dbReference type="Gene3D" id="2.60.200.20">
    <property type="match status" value="2"/>
</dbReference>
<dbReference type="Proteomes" id="UP000243232">
    <property type="component" value="Chromosome I"/>
</dbReference>
<name>A0A1H2G0J1_9PSED</name>
<keyword evidence="1" id="KW-0812">Transmembrane</keyword>
<keyword evidence="1" id="KW-0472">Membrane</keyword>
<evidence type="ECO:0000313" key="4">
    <source>
        <dbReference type="Proteomes" id="UP000243232"/>
    </source>
</evidence>
<dbReference type="SUPFAM" id="SSF49879">
    <property type="entry name" value="SMAD/FHA domain"/>
    <property type="match status" value="2"/>
</dbReference>
<dbReference type="InterPro" id="IPR050923">
    <property type="entry name" value="Cell_Proc_Reg/RNA_Proc"/>
</dbReference>
<dbReference type="Pfam" id="PF00498">
    <property type="entry name" value="FHA"/>
    <property type="match status" value="2"/>
</dbReference>
<dbReference type="RefSeq" id="WP_090194527.1">
    <property type="nucleotide sequence ID" value="NZ_LT629785.1"/>
</dbReference>